<dbReference type="PANTHER" id="PTHR33706">
    <property type="entry name" value="MORN VARIANT REPEAT PROTEIN"/>
    <property type="match status" value="1"/>
</dbReference>
<dbReference type="AlphaFoldDB" id="A0A238WCN0"/>
<protein>
    <submittedName>
        <fullName evidence="1">Antitoxin component YwqK of the YwqJK toxin-antitoxin module</fullName>
    </submittedName>
</protein>
<organism evidence="1 2">
    <name type="scientific">Hymenobacter mucosus</name>
    <dbReference type="NCBI Taxonomy" id="1411120"/>
    <lineage>
        <taxon>Bacteria</taxon>
        <taxon>Pseudomonadati</taxon>
        <taxon>Bacteroidota</taxon>
        <taxon>Cytophagia</taxon>
        <taxon>Cytophagales</taxon>
        <taxon>Hymenobacteraceae</taxon>
        <taxon>Hymenobacter</taxon>
    </lineage>
</organism>
<dbReference type="SUPFAM" id="SSF48452">
    <property type="entry name" value="TPR-like"/>
    <property type="match status" value="1"/>
</dbReference>
<gene>
    <name evidence="1" type="ORF">SAMN06269173_102477</name>
</gene>
<dbReference type="InterPro" id="IPR011990">
    <property type="entry name" value="TPR-like_helical_dom_sf"/>
</dbReference>
<accession>A0A238WCN0</accession>
<dbReference type="SMART" id="SM00028">
    <property type="entry name" value="TPR"/>
    <property type="match status" value="4"/>
</dbReference>
<reference evidence="2" key="1">
    <citation type="submission" date="2017-06" db="EMBL/GenBank/DDBJ databases">
        <authorList>
            <person name="Varghese N."/>
            <person name="Submissions S."/>
        </authorList>
    </citation>
    <scope>NUCLEOTIDE SEQUENCE [LARGE SCALE GENOMIC DNA]</scope>
    <source>
        <strain evidence="2">DSM 28041</strain>
    </source>
</reference>
<dbReference type="InterPro" id="IPR011652">
    <property type="entry name" value="MORN_2"/>
</dbReference>
<dbReference type="EMBL" id="FZNS01000002">
    <property type="protein sequence ID" value="SNR44322.1"/>
    <property type="molecule type" value="Genomic_DNA"/>
</dbReference>
<keyword evidence="2" id="KW-1185">Reference proteome</keyword>
<dbReference type="Gene3D" id="3.90.930.1">
    <property type="match status" value="5"/>
</dbReference>
<dbReference type="Proteomes" id="UP000198310">
    <property type="component" value="Unassembled WGS sequence"/>
</dbReference>
<name>A0A238WCN0_9BACT</name>
<dbReference type="Pfam" id="PF07661">
    <property type="entry name" value="MORN_2"/>
    <property type="match status" value="10"/>
</dbReference>
<evidence type="ECO:0000313" key="1">
    <source>
        <dbReference type="EMBL" id="SNR44322.1"/>
    </source>
</evidence>
<dbReference type="InterPro" id="IPR019734">
    <property type="entry name" value="TPR_rpt"/>
</dbReference>
<dbReference type="RefSeq" id="WP_089332047.1">
    <property type="nucleotide sequence ID" value="NZ_FZNS01000002.1"/>
</dbReference>
<dbReference type="Gene3D" id="1.25.40.10">
    <property type="entry name" value="Tetratricopeptide repeat domain"/>
    <property type="match status" value="1"/>
</dbReference>
<sequence>MRVFTTSGTVLAVWASAVTAGYGQQPAALVSSKQAFQEGIALHDKGDYAGAIRTYLSVPSSDTAYVSVLGELGLSYLLNKQYPEAVRISRQAIDLGQHEAQPYIVLAEAEEKQDHREAALKVYTEGLKRMPYNPALWYSQGVGQDALHQPQAALASWTRSLELKPLYAPTHHQLAWLAIEQGQPARSLISLLTALALSPDGEGSQQMLLMAEQIASNSFEVDANAKIAPFVPNEAFQDLDLLLNSKVALRKDYTSKVKFDANIVKQAQLLVEKFPASRGDQETDLWLRAYGPLVDVLRRDDNLTAFTYLVLSSASDKRAAQWLKSNKAKVERMSEAVSLAIMQIRTSQLIATAAQPQRRTGWFDEGVLYGIGEGEKLSNGDARLHGPWIFIDEAGSITSEGSFNEAGKRTGHWRTYHPNGRLNFDTNYDSEGRLDGHYLEYHDNGALSVDGTYKAGELDGAAKLFHYCGELSEQRSYQVGNRQGEVKYYYPDGRLRLQSAYQADKKQGSEIGTYPDGTPEYRYGYANDKKQGPFEVYYADKTLERKGTYEQDELHGPYSDFHPNGKPASTGAFDHGRYAGNWKVYYATGKLSIEKNYDSATGELHGSYKDYDSQGRLNAELTYDQGHVTRIAFFDEQGKVRTQTDVAKKGKTVVKGLRTDGSAAYTGSFLNGKQDGEWRWNYRNGNVQTVRHYTAGKAEGLEEEYFSTGRLRERNFYKDGSLEGTYEKYYLDGRLQRAGNYQSGQQQGQWKQYYADGKLSEEYNILNDQMHGGARSYSPGGQLTQERWMEYGRMLQLTAYDSVGHVVDRIVIEPTTKSLTLHYPGGKPRMESNMLCYDYQGNTSWRLPNGKTETQYSLDRGDRNGPFRAYSSQTGKLISEGFYRNGKKEGEWKAYYPSGALMNKGTYRNDEEEGEWLIYFENGQLDHTRTYQNGRYEGIARQYNMLGELIAEKLYEDNELVSFRSPGADGKPGTAAWQPLVGQVSTAFANGKPAVAESYKGGYFSGTRTYYYSNGQVFRRAQNSQEGTLQGVLTTYYPNGKVQEEENYAHDELHGRSRYYRPDGTLEREETYRAGEKYGPTVYYDTQGKPLKKEIHWNTFVYEAR</sequence>
<evidence type="ECO:0000313" key="2">
    <source>
        <dbReference type="Proteomes" id="UP000198310"/>
    </source>
</evidence>
<dbReference type="SUPFAM" id="SSF82185">
    <property type="entry name" value="Histone H3 K4-specific methyltransferase SET7/9 N-terminal domain"/>
    <property type="match status" value="6"/>
</dbReference>
<dbReference type="PANTHER" id="PTHR33706:SF1">
    <property type="entry name" value="TPR REPEAT PROTEIN"/>
    <property type="match status" value="1"/>
</dbReference>
<proteinExistence type="predicted"/>